<dbReference type="Proteomes" id="UP000443014">
    <property type="component" value="Unassembled WGS sequence"/>
</dbReference>
<evidence type="ECO:0000313" key="2">
    <source>
        <dbReference type="EMBL" id="MVF01849.1"/>
    </source>
</evidence>
<keyword evidence="1" id="KW-1133">Transmembrane helix</keyword>
<evidence type="ECO:0000313" key="3">
    <source>
        <dbReference type="Proteomes" id="UP000443014"/>
    </source>
</evidence>
<dbReference type="AlphaFoldDB" id="A0ABD6HXP9"/>
<feature type="transmembrane region" description="Helical" evidence="1">
    <location>
        <begin position="53"/>
        <end position="71"/>
    </location>
</feature>
<protein>
    <submittedName>
        <fullName evidence="2">Uncharacterized protein</fullName>
    </submittedName>
</protein>
<proteinExistence type="predicted"/>
<accession>A0ABD6HXP9</accession>
<feature type="transmembrane region" description="Helical" evidence="1">
    <location>
        <begin position="104"/>
        <end position="127"/>
    </location>
</feature>
<name>A0ABD6HXP9_SERMA</name>
<dbReference type="RefSeq" id="WP_135637859.1">
    <property type="nucleotide sequence ID" value="NZ_CAMKJE010000001.1"/>
</dbReference>
<keyword evidence="1" id="KW-0472">Membrane</keyword>
<dbReference type="EMBL" id="WNKC01000001">
    <property type="protein sequence ID" value="MVF01849.1"/>
    <property type="molecule type" value="Genomic_DNA"/>
</dbReference>
<comment type="caution">
    <text evidence="2">The sequence shown here is derived from an EMBL/GenBank/DDBJ whole genome shotgun (WGS) entry which is preliminary data.</text>
</comment>
<feature type="transmembrane region" description="Helical" evidence="1">
    <location>
        <begin position="78"/>
        <end position="98"/>
    </location>
</feature>
<sequence>MQKKDLSSWFAKGGAIAYFIWALLHFQAAWGVYKLGDSMPPGMASGRVEQDAWNLFCFALCAALTSIFLNWRNDIRGWWINLAVVSATDIGFIIYILIPGYTPIWPGILGPLFWAVGFIFSTCALVLSHKETMR</sequence>
<feature type="transmembrane region" description="Helical" evidence="1">
    <location>
        <begin position="9"/>
        <end position="33"/>
    </location>
</feature>
<keyword evidence="1" id="KW-0812">Transmembrane</keyword>
<reference evidence="2 3" key="1">
    <citation type="submission" date="2019-11" db="EMBL/GenBank/DDBJ databases">
        <title>Whole genome sequence of a plant growth promoting strain Serratia marcescens BTL07 isolated from the rhizoplane of Chili (Capsicum annuum).</title>
        <authorList>
            <person name="Dutta S."/>
            <person name="Khatun A."/>
            <person name="Gupta D.R."/>
            <person name="Surovy M.Z."/>
            <person name="Rahman M.M."/>
            <person name="Mahmud N.U."/>
            <person name="Emes R."/>
            <person name="Warry A."/>
            <person name="West H."/>
            <person name="Clarke M.L."/>
            <person name="Islam M.T."/>
        </authorList>
    </citation>
    <scope>NUCLEOTIDE SEQUENCE [LARGE SCALE GENOMIC DNA]</scope>
    <source>
        <strain evidence="2 3">BTL07</strain>
    </source>
</reference>
<gene>
    <name evidence="2" type="ORF">GMA22_01015</name>
</gene>
<evidence type="ECO:0000256" key="1">
    <source>
        <dbReference type="SAM" id="Phobius"/>
    </source>
</evidence>
<organism evidence="2 3">
    <name type="scientific">Serratia marcescens</name>
    <dbReference type="NCBI Taxonomy" id="615"/>
    <lineage>
        <taxon>Bacteria</taxon>
        <taxon>Pseudomonadati</taxon>
        <taxon>Pseudomonadota</taxon>
        <taxon>Gammaproteobacteria</taxon>
        <taxon>Enterobacterales</taxon>
        <taxon>Yersiniaceae</taxon>
        <taxon>Serratia</taxon>
    </lineage>
</organism>